<evidence type="ECO:0000256" key="6">
    <source>
        <dbReference type="SAM" id="Phobius"/>
    </source>
</evidence>
<evidence type="ECO:0000313" key="7">
    <source>
        <dbReference type="EMBL" id="MBI3013798.1"/>
    </source>
</evidence>
<sequence>MSALTSWGTLPLTEDIRRLLRLGGWLSFLLYVGLLAFLVLLRQKPELAHAVIHKALFWTSAGLRHRVRELMDSFSMGLRVLGSPGHSLGVALFSAILWVFYAFINYVILAFFGLQIPVAGLFLLMVFQAFGVMLPSSPGFVGTYHAATVA</sequence>
<dbReference type="InterPro" id="IPR022791">
    <property type="entry name" value="L-PG_synthase/AglD"/>
</dbReference>
<organism evidence="7 8">
    <name type="scientific">Tectimicrobiota bacterium</name>
    <dbReference type="NCBI Taxonomy" id="2528274"/>
    <lineage>
        <taxon>Bacteria</taxon>
        <taxon>Pseudomonadati</taxon>
        <taxon>Nitrospinota/Tectimicrobiota group</taxon>
        <taxon>Candidatus Tectimicrobiota</taxon>
    </lineage>
</organism>
<dbReference type="AlphaFoldDB" id="A0A932GMD1"/>
<gene>
    <name evidence="7" type="ORF">HYY65_01750</name>
</gene>
<reference evidence="7" key="1">
    <citation type="submission" date="2020-07" db="EMBL/GenBank/DDBJ databases">
        <title>Huge and variable diversity of episymbiotic CPR bacteria and DPANN archaea in groundwater ecosystems.</title>
        <authorList>
            <person name="He C.Y."/>
            <person name="Keren R."/>
            <person name="Whittaker M."/>
            <person name="Farag I.F."/>
            <person name="Doudna J."/>
            <person name="Cate J.H.D."/>
            <person name="Banfield J.F."/>
        </authorList>
    </citation>
    <scope>NUCLEOTIDE SEQUENCE</scope>
    <source>
        <strain evidence="7">NC_groundwater_717_Ag_S-0.2um_59_8</strain>
    </source>
</reference>
<dbReference type="GO" id="GO:0005886">
    <property type="term" value="C:plasma membrane"/>
    <property type="evidence" value="ECO:0007669"/>
    <property type="project" value="UniProtKB-SubCell"/>
</dbReference>
<name>A0A932GMD1_UNCTE</name>
<evidence type="ECO:0000256" key="2">
    <source>
        <dbReference type="ARBA" id="ARBA00022475"/>
    </source>
</evidence>
<keyword evidence="2" id="KW-1003">Cell membrane</keyword>
<dbReference type="Proteomes" id="UP000741360">
    <property type="component" value="Unassembled WGS sequence"/>
</dbReference>
<feature type="transmembrane region" description="Helical" evidence="6">
    <location>
        <begin position="76"/>
        <end position="100"/>
    </location>
</feature>
<dbReference type="EMBL" id="JACPSX010000031">
    <property type="protein sequence ID" value="MBI3013798.1"/>
    <property type="molecule type" value="Genomic_DNA"/>
</dbReference>
<feature type="transmembrane region" description="Helical" evidence="6">
    <location>
        <begin position="106"/>
        <end position="127"/>
    </location>
</feature>
<feature type="non-terminal residue" evidence="7">
    <location>
        <position position="150"/>
    </location>
</feature>
<evidence type="ECO:0000256" key="5">
    <source>
        <dbReference type="ARBA" id="ARBA00023136"/>
    </source>
</evidence>
<proteinExistence type="predicted"/>
<keyword evidence="5 6" id="KW-0472">Membrane</keyword>
<evidence type="ECO:0000256" key="4">
    <source>
        <dbReference type="ARBA" id="ARBA00022989"/>
    </source>
</evidence>
<protein>
    <submittedName>
        <fullName evidence="7">Flippase-like domain-containing protein</fullName>
    </submittedName>
</protein>
<evidence type="ECO:0000256" key="1">
    <source>
        <dbReference type="ARBA" id="ARBA00004651"/>
    </source>
</evidence>
<keyword evidence="4 6" id="KW-1133">Transmembrane helix</keyword>
<comment type="subcellular location">
    <subcellularLocation>
        <location evidence="1">Cell membrane</location>
        <topology evidence="1">Multi-pass membrane protein</topology>
    </subcellularLocation>
</comment>
<evidence type="ECO:0000256" key="3">
    <source>
        <dbReference type="ARBA" id="ARBA00022692"/>
    </source>
</evidence>
<evidence type="ECO:0000313" key="8">
    <source>
        <dbReference type="Proteomes" id="UP000741360"/>
    </source>
</evidence>
<accession>A0A932GMD1</accession>
<keyword evidence="3 6" id="KW-0812">Transmembrane</keyword>
<comment type="caution">
    <text evidence="7">The sequence shown here is derived from an EMBL/GenBank/DDBJ whole genome shotgun (WGS) entry which is preliminary data.</text>
</comment>
<dbReference type="Pfam" id="PF03706">
    <property type="entry name" value="LPG_synthase_TM"/>
    <property type="match status" value="1"/>
</dbReference>
<feature type="transmembrane region" description="Helical" evidence="6">
    <location>
        <begin position="20"/>
        <end position="41"/>
    </location>
</feature>